<dbReference type="InterPro" id="IPR013780">
    <property type="entry name" value="Glyco_hydro_b"/>
</dbReference>
<dbReference type="InterPro" id="IPR017853">
    <property type="entry name" value="GH"/>
</dbReference>
<dbReference type="GO" id="GO:0004553">
    <property type="term" value="F:hydrolase activity, hydrolyzing O-glycosyl compounds"/>
    <property type="evidence" value="ECO:0007669"/>
    <property type="project" value="InterPro"/>
</dbReference>
<dbReference type="GO" id="GO:0046688">
    <property type="term" value="P:response to copper ion"/>
    <property type="evidence" value="ECO:0007669"/>
    <property type="project" value="InterPro"/>
</dbReference>
<dbReference type="InterPro" id="IPR007348">
    <property type="entry name" value="CopC_dom"/>
</dbReference>
<evidence type="ECO:0000313" key="3">
    <source>
        <dbReference type="EMBL" id="OCL25421.1"/>
    </source>
</evidence>
<dbReference type="InterPro" id="IPR015237">
    <property type="entry name" value="Alpha-amylase_C_pro"/>
</dbReference>
<dbReference type="GO" id="GO:0005975">
    <property type="term" value="P:carbohydrate metabolic process"/>
    <property type="evidence" value="ECO:0007669"/>
    <property type="project" value="InterPro"/>
</dbReference>
<dbReference type="Gene3D" id="3.20.20.80">
    <property type="entry name" value="Glycosidases"/>
    <property type="match status" value="1"/>
</dbReference>
<dbReference type="EMBL" id="LWDV01000010">
    <property type="protein sequence ID" value="OCL25421.1"/>
    <property type="molecule type" value="Genomic_DNA"/>
</dbReference>
<evidence type="ECO:0000256" key="1">
    <source>
        <dbReference type="ARBA" id="ARBA00022729"/>
    </source>
</evidence>
<dbReference type="InterPro" id="IPR006047">
    <property type="entry name" value="GH13_cat_dom"/>
</dbReference>
<dbReference type="InterPro" id="IPR014755">
    <property type="entry name" value="Cu-Rt/internalin_Ig-like"/>
</dbReference>
<organism evidence="3 4">
    <name type="scientific">Orenia metallireducens</name>
    <dbReference type="NCBI Taxonomy" id="1413210"/>
    <lineage>
        <taxon>Bacteria</taxon>
        <taxon>Bacillati</taxon>
        <taxon>Bacillota</taxon>
        <taxon>Clostridia</taxon>
        <taxon>Halanaerobiales</taxon>
        <taxon>Halobacteroidaceae</taxon>
        <taxon>Orenia</taxon>
    </lineage>
</organism>
<reference evidence="4" key="1">
    <citation type="submission" date="2016-07" db="EMBL/GenBank/DDBJ databases">
        <authorList>
            <person name="Florea S."/>
            <person name="Webb J.S."/>
            <person name="Jaromczyk J."/>
            <person name="Schardl C.L."/>
        </authorList>
    </citation>
    <scope>NUCLEOTIDE SEQUENCE [LARGE SCALE GENOMIC DNA]</scope>
    <source>
        <strain evidence="4">Z6</strain>
    </source>
</reference>
<gene>
    <name evidence="3" type="ORF">U472_13820</name>
</gene>
<dbReference type="Pfam" id="PF09154">
    <property type="entry name" value="Alpha-amy_C_pro"/>
    <property type="match status" value="1"/>
</dbReference>
<dbReference type="Proteomes" id="UP000093514">
    <property type="component" value="Unassembled WGS sequence"/>
</dbReference>
<evidence type="ECO:0000259" key="2">
    <source>
        <dbReference type="SMART" id="SM00642"/>
    </source>
</evidence>
<sequence length="664" mass="74014">MLKISNSRKIILLAILLLSLGVFVGCSSDDSSEAALFMLTDSNPNDGSTISADITAITLEFNYELASREIALLEGENSISGITSKIDGKKVIISGFELTKSTSYKLNYTVSNNDGKSINGSIKFYTDATLPDISSLNNPNETMMQVFYWEMNEGEYASNYPEEANLWNLLVDRAGDLANAGITSLWLPPANKAWGGIGVAADKDVGYGTHDLWDLGEFDKQGSIRTKYGTKAQLLDAIDAIHAAGMKAYYDIIFNHRMGAYNKDADVKLSVNSPDNAGGTIDAWTNFTLAGRQKYYTQEKWGNLWHDFKWDYTAFDGVDYDDKTQANGLYLFEGKTWGLVPDDPWMREPEYLMGADVDYYNYPNGYDGIPKPNNNVVDEMKAWGEWITKEIGFDGFRIDAIKHVDSTFIYEWIDYVQNATTKDLFFVGEAWIEDSSALKLYLDLVDGRANIFNKSEKSDLRVFDFPLRAKFKDMRDGNGAFDMSSLSNAGLVNDSTYGNRAVAFIDNHDTSGSNAEKYGKRGIDKYSYQAYAYALTREGTVPTIFWKDYYQHGMKAGLDKLIKARKYYAYGTGYEVANNDNDVYSYVREGLVDIPGTGLVMMLSDGTSGSESIKNINSRQPNTTFTDITGNVAGTVVTDEQGYGDFKVIQSEAKGWSVWVPVIN</sequence>
<dbReference type="PANTHER" id="PTHR43447">
    <property type="entry name" value="ALPHA-AMYLASE"/>
    <property type="match status" value="1"/>
</dbReference>
<dbReference type="OrthoDB" id="9805159at2"/>
<dbReference type="GO" id="GO:0042597">
    <property type="term" value="C:periplasmic space"/>
    <property type="evidence" value="ECO:0007669"/>
    <property type="project" value="InterPro"/>
</dbReference>
<dbReference type="Gene3D" id="2.60.40.1180">
    <property type="entry name" value="Golgi alpha-mannosidase II"/>
    <property type="match status" value="1"/>
</dbReference>
<dbReference type="RefSeq" id="WP_068719333.1">
    <property type="nucleotide sequence ID" value="NZ_LWDV01000010.1"/>
</dbReference>
<dbReference type="GO" id="GO:0005507">
    <property type="term" value="F:copper ion binding"/>
    <property type="evidence" value="ECO:0007669"/>
    <property type="project" value="InterPro"/>
</dbReference>
<evidence type="ECO:0000313" key="4">
    <source>
        <dbReference type="Proteomes" id="UP000093514"/>
    </source>
</evidence>
<name>A0A1C0A5K0_9FIRM</name>
<dbReference type="SUPFAM" id="SSF51011">
    <property type="entry name" value="Glycosyl hydrolase domain"/>
    <property type="match status" value="1"/>
</dbReference>
<protein>
    <recommendedName>
        <fullName evidence="2">Glycosyl hydrolase family 13 catalytic domain-containing protein</fullName>
    </recommendedName>
</protein>
<dbReference type="Gene3D" id="2.40.30.140">
    <property type="match status" value="1"/>
</dbReference>
<accession>A0A1C0A5K0</accession>
<dbReference type="AlphaFoldDB" id="A0A1C0A5K0"/>
<keyword evidence="4" id="KW-1185">Reference proteome</keyword>
<reference evidence="3 4" key="2">
    <citation type="submission" date="2016-08" db="EMBL/GenBank/DDBJ databases">
        <title>Orenia metallireducens sp. nov. strain Z6, a Novel Metal-reducing Firmicute from the Deep Subsurface.</title>
        <authorList>
            <person name="Maxim B.I."/>
            <person name="Kenneth K."/>
            <person name="Flynn T.M."/>
            <person name="Oloughlin E.J."/>
            <person name="Locke R.A."/>
            <person name="Weber J.R."/>
            <person name="Egan S.M."/>
            <person name="Mackie R.I."/>
            <person name="Cann I.K."/>
        </authorList>
    </citation>
    <scope>NUCLEOTIDE SEQUENCE [LARGE SCALE GENOMIC DNA]</scope>
    <source>
        <strain evidence="3 4">Z6</strain>
    </source>
</reference>
<dbReference type="Gene3D" id="2.60.40.1220">
    <property type="match status" value="1"/>
</dbReference>
<dbReference type="SMART" id="SM00642">
    <property type="entry name" value="Aamy"/>
    <property type="match status" value="1"/>
</dbReference>
<feature type="domain" description="Glycosyl hydrolase family 13 catalytic" evidence="2">
    <location>
        <begin position="141"/>
        <end position="565"/>
    </location>
</feature>
<comment type="caution">
    <text evidence="3">The sequence shown here is derived from an EMBL/GenBank/DDBJ whole genome shotgun (WGS) entry which is preliminary data.</text>
</comment>
<keyword evidence="1" id="KW-0732">Signal</keyword>
<dbReference type="Pfam" id="PF04234">
    <property type="entry name" value="CopC"/>
    <property type="match status" value="1"/>
</dbReference>
<dbReference type="SUPFAM" id="SSF51445">
    <property type="entry name" value="(Trans)glycosidases"/>
    <property type="match status" value="1"/>
</dbReference>
<proteinExistence type="predicted"/>
<dbReference type="PROSITE" id="PS51257">
    <property type="entry name" value="PROKAR_LIPOPROTEIN"/>
    <property type="match status" value="1"/>
</dbReference>